<reference evidence="7 8" key="1">
    <citation type="journal article" date="2018" name="Mol. Biol. Evol.">
        <title>Broad Genomic Sampling Reveals a Smut Pathogenic Ancestry of the Fungal Clade Ustilaginomycotina.</title>
        <authorList>
            <person name="Kijpornyongpan T."/>
            <person name="Mondo S.J."/>
            <person name="Barry K."/>
            <person name="Sandor L."/>
            <person name="Lee J."/>
            <person name="Lipzen A."/>
            <person name="Pangilinan J."/>
            <person name="LaButti K."/>
            <person name="Hainaut M."/>
            <person name="Henrissat B."/>
            <person name="Grigoriev I.V."/>
            <person name="Spatafora J.W."/>
            <person name="Aime M.C."/>
        </authorList>
    </citation>
    <scope>NUCLEOTIDE SEQUENCE [LARGE SCALE GENOMIC DNA]</scope>
    <source>
        <strain evidence="7 8">MCA 5214</strain>
    </source>
</reference>
<dbReference type="Proteomes" id="UP000245884">
    <property type="component" value="Unassembled WGS sequence"/>
</dbReference>
<evidence type="ECO:0000256" key="4">
    <source>
        <dbReference type="ARBA" id="ARBA00022801"/>
    </source>
</evidence>
<evidence type="ECO:0000256" key="2">
    <source>
        <dbReference type="ARBA" id="ARBA00006285"/>
    </source>
</evidence>
<dbReference type="InterPro" id="IPR041063">
    <property type="entry name" value="Glyco_H_20C_C"/>
</dbReference>
<name>A0A316V041_9BASI</name>
<keyword evidence="4 7" id="KW-0378">Hydrolase</keyword>
<evidence type="ECO:0000256" key="1">
    <source>
        <dbReference type="ARBA" id="ARBA00001231"/>
    </source>
</evidence>
<protein>
    <recommendedName>
        <fullName evidence="3">beta-N-acetylhexosaminidase</fullName>
        <ecNumber evidence="3">3.2.1.52</ecNumber>
    </recommendedName>
</protein>
<dbReference type="PANTHER" id="PTHR21040:SF8">
    <property type="entry name" value="BCDNA.GH04120"/>
    <property type="match status" value="1"/>
</dbReference>
<evidence type="ECO:0000259" key="5">
    <source>
        <dbReference type="Pfam" id="PF00728"/>
    </source>
</evidence>
<feature type="domain" description="Glycoside hydrolase family 20 catalytic" evidence="5">
    <location>
        <begin position="244"/>
        <end position="387"/>
    </location>
</feature>
<comment type="similarity">
    <text evidence="2">Belongs to the glycosyl hydrolase 20 family.</text>
</comment>
<dbReference type="AlphaFoldDB" id="A0A316V041"/>
<accession>A0A316V041</accession>
<dbReference type="GeneID" id="37026064"/>
<dbReference type="Gene3D" id="1.20.120.670">
    <property type="entry name" value="N-acetyl-b-d-glucoasminidase"/>
    <property type="match status" value="1"/>
</dbReference>
<sequence length="830" mass="93649">MATGSSSASSLLQPSSASEMAQINLNIPIDAAPRELHDGLREIAKHHARRGAIRFADRAGGGWLPAGGDSDPASEKGKARQWWWNVAFQHDADLQPGQLTLATSSESFAANTTSGFVRDPWLITIRFGRSCEAFRGLGRVLGLTRSITRPVSSASALATHRNLVDSSGAYTLDPQLATQGLNVSEQAQFDTLGTMIDVSRNGVLTVDSCKYLCRKLALWGYNHLQLYTEDTYKLEGEPFFGYLRGGYTQEELKEIDDYAFSLGIECVPCIQTLGHLGQVLQWPRFLAMRDTTEVLLAELPQTYDLLAKMISTATAPFRSKRIHLGQDETHGLGHGRYHQIFGQHNYKEPTRIFIEHLQRVNQICTDLGLEPMIWSDMLFCLNAKNNSLLGYYDSAQPSAPTVQGLPPECTLVYWDYYHLREENYTARIESHKLLNDGKAPWMAAGSWTWTRFWTALPFTFATCRASQNACKRPESGVRNVFLTIWGDEGNEVDLYSSLPAWAYYADHGYTSEKEVDIPLLKAKFDGITGGNFDDFVVASRLDDPSPESQTMDDRVHFSPNTSKWMLWEEPFFGFVTPTISASGLDLEHHYQQLSIFLDTRLSTQPFQGAPDPPDHPPRSILDHPLNARLRFPALIARALSMKARLRERLSLAYKEKDWDQMELLAGKGSRVDETESLLGDLRATIKQLHDYHRQLWMSMYRPFGWEGLDLRYGGLEARLETMHLRIVKFLEHVRRQKEREKVSAAKANGERSAEVALRELALRDTDVEEEAAGWQPEGGIMLRGEDVQDSGGRYDETVTSLPELEVELHVAYPSAEQLLDYHRVSRPTYC</sequence>
<dbReference type="GO" id="GO:0004563">
    <property type="term" value="F:beta-N-acetylhexosaminidase activity"/>
    <property type="evidence" value="ECO:0007669"/>
    <property type="project" value="UniProtKB-EC"/>
</dbReference>
<evidence type="ECO:0000259" key="6">
    <source>
        <dbReference type="Pfam" id="PF18088"/>
    </source>
</evidence>
<keyword evidence="8" id="KW-1185">Reference proteome</keyword>
<dbReference type="STRING" id="1569628.A0A316V041"/>
<dbReference type="EC" id="3.2.1.52" evidence="3"/>
<dbReference type="OrthoDB" id="2100085at2759"/>
<dbReference type="RefSeq" id="XP_025365532.1">
    <property type="nucleotide sequence ID" value="XM_025504241.1"/>
</dbReference>
<feature type="domain" description="Glycoside Hydrolase 20C C-terminal" evidence="6">
    <location>
        <begin position="533"/>
        <end position="732"/>
    </location>
</feature>
<dbReference type="Pfam" id="PF00728">
    <property type="entry name" value="Glyco_hydro_20"/>
    <property type="match status" value="1"/>
</dbReference>
<evidence type="ECO:0000313" key="7">
    <source>
        <dbReference type="EMBL" id="PWN30920.1"/>
    </source>
</evidence>
<dbReference type="InterPro" id="IPR015883">
    <property type="entry name" value="Glyco_hydro_20_cat"/>
</dbReference>
<dbReference type="InterPro" id="IPR017853">
    <property type="entry name" value="GH"/>
</dbReference>
<dbReference type="Pfam" id="PF18088">
    <property type="entry name" value="Glyco_H_20C_C"/>
    <property type="match status" value="1"/>
</dbReference>
<proteinExistence type="inferred from homology"/>
<evidence type="ECO:0000256" key="3">
    <source>
        <dbReference type="ARBA" id="ARBA00012663"/>
    </source>
</evidence>
<evidence type="ECO:0000313" key="8">
    <source>
        <dbReference type="Proteomes" id="UP000245884"/>
    </source>
</evidence>
<dbReference type="PANTHER" id="PTHR21040">
    <property type="entry name" value="BCDNA.GH04120"/>
    <property type="match status" value="1"/>
</dbReference>
<dbReference type="CDD" id="cd06565">
    <property type="entry name" value="GH20_GcnA-like"/>
    <property type="match status" value="1"/>
</dbReference>
<dbReference type="GO" id="GO:0005975">
    <property type="term" value="P:carbohydrate metabolic process"/>
    <property type="evidence" value="ECO:0007669"/>
    <property type="project" value="InterPro"/>
</dbReference>
<dbReference type="InterPro" id="IPR038901">
    <property type="entry name" value="HEXDC-like"/>
</dbReference>
<organism evidence="7 8">
    <name type="scientific">Jaminaea rosea</name>
    <dbReference type="NCBI Taxonomy" id="1569628"/>
    <lineage>
        <taxon>Eukaryota</taxon>
        <taxon>Fungi</taxon>
        <taxon>Dikarya</taxon>
        <taxon>Basidiomycota</taxon>
        <taxon>Ustilaginomycotina</taxon>
        <taxon>Exobasidiomycetes</taxon>
        <taxon>Microstromatales</taxon>
        <taxon>Microstromatales incertae sedis</taxon>
        <taxon>Jaminaea</taxon>
    </lineage>
</organism>
<gene>
    <name evidence="7" type="ORF">BDZ90DRAFT_215565</name>
</gene>
<dbReference type="SUPFAM" id="SSF51445">
    <property type="entry name" value="(Trans)glycosidases"/>
    <property type="match status" value="1"/>
</dbReference>
<dbReference type="Gene3D" id="3.20.20.80">
    <property type="entry name" value="Glycosidases"/>
    <property type="match status" value="1"/>
</dbReference>
<dbReference type="EMBL" id="KZ819662">
    <property type="protein sequence ID" value="PWN30920.1"/>
    <property type="molecule type" value="Genomic_DNA"/>
</dbReference>
<comment type="catalytic activity">
    <reaction evidence="1">
        <text>Hydrolysis of terminal non-reducing N-acetyl-D-hexosamine residues in N-acetyl-beta-D-hexosaminides.</text>
        <dbReference type="EC" id="3.2.1.52"/>
    </reaction>
</comment>